<dbReference type="PANTHER" id="PTHR34107">
    <property type="entry name" value="SLL0198 PROTEIN-RELATED"/>
    <property type="match status" value="1"/>
</dbReference>
<sequence>MTHLTLDLETVNLTDEQYYQLCIRNKHLRFERNAHGDLVIMPPAGDETSNRNAGLTAQLWLWNEDQQLGVVFDSSAGFTLPNGAKRSPDTSWIPLEKWEKIPLEEREKFSHICPDFVVELMSPSDSWKATQKKMQEYLDNGAKLGWLINRQKKQVEIYRPDREVEKLDRPSTLSGEKILPGFVLKLSKIW</sequence>
<keyword evidence="3" id="KW-1185">Reference proteome</keyword>
<evidence type="ECO:0000313" key="3">
    <source>
        <dbReference type="Proteomes" id="UP000183940"/>
    </source>
</evidence>
<dbReference type="SUPFAM" id="SSF52980">
    <property type="entry name" value="Restriction endonuclease-like"/>
    <property type="match status" value="1"/>
</dbReference>
<dbReference type="Pfam" id="PF05685">
    <property type="entry name" value="Uma2"/>
    <property type="match status" value="1"/>
</dbReference>
<dbReference type="InterPro" id="IPR011335">
    <property type="entry name" value="Restrct_endonuc-II-like"/>
</dbReference>
<dbReference type="AlphaFoldDB" id="A0A1L9QMD9"/>
<dbReference type="PANTHER" id="PTHR34107:SF7">
    <property type="entry name" value="SLR2092 PROTEIN"/>
    <property type="match status" value="1"/>
</dbReference>
<evidence type="ECO:0000313" key="2">
    <source>
        <dbReference type="EMBL" id="OJJ22247.1"/>
    </source>
</evidence>
<accession>A0A1L9QMD9</accession>
<gene>
    <name evidence="2" type="ORF">BI308_19690</name>
</gene>
<proteinExistence type="predicted"/>
<evidence type="ECO:0000259" key="1">
    <source>
        <dbReference type="Pfam" id="PF05685"/>
    </source>
</evidence>
<dbReference type="EMBL" id="MLAW01000043">
    <property type="protein sequence ID" value="OJJ22247.1"/>
    <property type="molecule type" value="Genomic_DNA"/>
</dbReference>
<dbReference type="CDD" id="cd06260">
    <property type="entry name" value="DUF820-like"/>
    <property type="match status" value="1"/>
</dbReference>
<dbReference type="InterPro" id="IPR008538">
    <property type="entry name" value="Uma2"/>
</dbReference>
<dbReference type="Gene3D" id="3.90.1570.10">
    <property type="entry name" value="tt1808, chain A"/>
    <property type="match status" value="1"/>
</dbReference>
<comment type="caution">
    <text evidence="2">The sequence shown here is derived from an EMBL/GenBank/DDBJ whole genome shotgun (WGS) entry which is preliminary data.</text>
</comment>
<name>A0A1L9QMD9_9CYAN</name>
<dbReference type="InterPro" id="IPR012296">
    <property type="entry name" value="Nuclease_put_TT1808"/>
</dbReference>
<dbReference type="Proteomes" id="UP000183940">
    <property type="component" value="Unassembled WGS sequence"/>
</dbReference>
<protein>
    <recommendedName>
        <fullName evidence="1">Putative restriction endonuclease domain-containing protein</fullName>
    </recommendedName>
</protein>
<reference evidence="2" key="1">
    <citation type="submission" date="2016-10" db="EMBL/GenBank/DDBJ databases">
        <title>CRISPR-Cas defence system in Roseofilum reptotaenium: evidence of a bacteriophage-cyanobacterium arms race in the coral black band disease.</title>
        <authorList>
            <person name="Buerger P."/>
            <person name="Wood-Charlson E.M."/>
            <person name="Weynberg K.D."/>
            <person name="Willis B."/>
            <person name="Van Oppen M.J."/>
        </authorList>
    </citation>
    <scope>NUCLEOTIDE SEQUENCE [LARGE SCALE GENOMIC DNA]</scope>
    <source>
        <strain evidence="2">AO1-A</strain>
    </source>
</reference>
<feature type="domain" description="Putative restriction endonuclease" evidence="1">
    <location>
        <begin position="16"/>
        <end position="186"/>
    </location>
</feature>
<dbReference type="STRING" id="1925591.BI308_19690"/>
<organism evidence="2 3">
    <name type="scientific">Roseofilum reptotaenium AO1-A</name>
    <dbReference type="NCBI Taxonomy" id="1925591"/>
    <lineage>
        <taxon>Bacteria</taxon>
        <taxon>Bacillati</taxon>
        <taxon>Cyanobacteriota</taxon>
        <taxon>Cyanophyceae</taxon>
        <taxon>Desertifilales</taxon>
        <taxon>Desertifilaceae</taxon>
        <taxon>Roseofilum</taxon>
    </lineage>
</organism>